<dbReference type="EC" id="2.7.7.42" evidence="7"/>
<feature type="domain" description="Glutamate-ammonia ligase adenylyltransferase repeated" evidence="8">
    <location>
        <begin position="570"/>
        <end position="820"/>
    </location>
</feature>
<dbReference type="NCBIfam" id="NF008292">
    <property type="entry name" value="PRK11072.1"/>
    <property type="match status" value="1"/>
</dbReference>
<dbReference type="EC" id="2.7.7.89" evidence="7"/>
<comment type="function">
    <text evidence="7">Involved in the regulation of glutamine synthetase GlnA, a key enzyme in the process to assimilate ammonia. When cellular nitrogen levels are high, the C-terminal adenylyl transferase (AT) inactivates GlnA by covalent transfer of an adenylyl group from ATP to specific tyrosine residue of GlnA, thus reducing its activity. Conversely, when nitrogen levels are low, the N-terminal adenylyl removase (AR) activates GlnA by removing the adenylyl group by phosphorolysis, increasing its activity. The regulatory region of GlnE binds the signal transduction protein PII (GlnB) which indicates the nitrogen status of the cell.</text>
</comment>
<evidence type="ECO:0000256" key="3">
    <source>
        <dbReference type="ARBA" id="ARBA00022741"/>
    </source>
</evidence>
<dbReference type="FunFam" id="1.20.120.330:FF:000005">
    <property type="entry name" value="Bifunctional glutamine synthetase adenylyltransferase/adenylyl-removing enzyme"/>
    <property type="match status" value="1"/>
</dbReference>
<keyword evidence="5 7" id="KW-0460">Magnesium</keyword>
<keyword evidence="10" id="KW-0436">Ligase</keyword>
<dbReference type="PANTHER" id="PTHR30621">
    <property type="entry name" value="GLUTAMINE SYNTHETASE ADENYLYLTRANSFERASE"/>
    <property type="match status" value="1"/>
</dbReference>
<keyword evidence="3 7" id="KW-0547">Nucleotide-binding</keyword>
<evidence type="ECO:0000256" key="5">
    <source>
        <dbReference type="ARBA" id="ARBA00022842"/>
    </source>
</evidence>
<dbReference type="Gene3D" id="1.20.120.330">
    <property type="entry name" value="Nucleotidyltransferases domain 2"/>
    <property type="match status" value="2"/>
</dbReference>
<dbReference type="EMBL" id="QFFI01000004">
    <property type="protein sequence ID" value="PWG64907.1"/>
    <property type="molecule type" value="Genomic_DNA"/>
</dbReference>
<evidence type="ECO:0000259" key="8">
    <source>
        <dbReference type="Pfam" id="PF03710"/>
    </source>
</evidence>
<feature type="region of interest" description="Adenylyl removase" evidence="7">
    <location>
        <begin position="1"/>
        <end position="456"/>
    </location>
</feature>
<dbReference type="SUPFAM" id="SSF81301">
    <property type="entry name" value="Nucleotidyltransferase"/>
    <property type="match status" value="2"/>
</dbReference>
<evidence type="ECO:0000256" key="6">
    <source>
        <dbReference type="ARBA" id="ARBA00023268"/>
    </source>
</evidence>
<feature type="domain" description="PII-uridylyltransferase/Glutamine-synthetase adenylyltransferase" evidence="9">
    <location>
        <begin position="313"/>
        <end position="452"/>
    </location>
</feature>
<proteinExistence type="inferred from homology"/>
<keyword evidence="4 7" id="KW-0067">ATP-binding</keyword>
<dbReference type="InterPro" id="IPR013546">
    <property type="entry name" value="PII_UdlTrfase/GS_AdlTrfase"/>
</dbReference>
<dbReference type="HAMAP" id="MF_00802">
    <property type="entry name" value="GlnE"/>
    <property type="match status" value="1"/>
</dbReference>
<dbReference type="GO" id="GO:0005524">
    <property type="term" value="F:ATP binding"/>
    <property type="evidence" value="ECO:0007669"/>
    <property type="project" value="UniProtKB-UniRule"/>
</dbReference>
<feature type="region of interest" description="Adenylyl transferase" evidence="7">
    <location>
        <begin position="463"/>
        <end position="977"/>
    </location>
</feature>
<dbReference type="GO" id="GO:0008882">
    <property type="term" value="F:[glutamate-ammonia-ligase] adenylyltransferase activity"/>
    <property type="evidence" value="ECO:0007669"/>
    <property type="project" value="UniProtKB-UniRule"/>
</dbReference>
<dbReference type="Pfam" id="PF03710">
    <property type="entry name" value="GlnE"/>
    <property type="match status" value="2"/>
</dbReference>
<keyword evidence="2 7" id="KW-0548">Nucleotidyltransferase</keyword>
<dbReference type="GO" id="GO:0016874">
    <property type="term" value="F:ligase activity"/>
    <property type="evidence" value="ECO:0007669"/>
    <property type="project" value="UniProtKB-KW"/>
</dbReference>
<feature type="domain" description="Glutamate-ammonia ligase adenylyltransferase repeated" evidence="8">
    <location>
        <begin position="47"/>
        <end position="293"/>
    </location>
</feature>
<dbReference type="InterPro" id="IPR023057">
    <property type="entry name" value="GlnE"/>
</dbReference>
<dbReference type="GO" id="GO:0047388">
    <property type="term" value="F:[glutamine synthetase]-adenylyl-L-tyrosine phosphorylase activity"/>
    <property type="evidence" value="ECO:0007669"/>
    <property type="project" value="UniProtKB-EC"/>
</dbReference>
<dbReference type="Proteomes" id="UP000245474">
    <property type="component" value="Unassembled WGS sequence"/>
</dbReference>
<name>A0A2U2N752_9GAMM</name>
<evidence type="ECO:0000259" key="9">
    <source>
        <dbReference type="Pfam" id="PF08335"/>
    </source>
</evidence>
<protein>
    <recommendedName>
        <fullName evidence="7">Bifunctional glutamine synthetase adenylyltransferase/adenylyl-removing enzyme</fullName>
    </recommendedName>
    <alternativeName>
        <fullName evidence="7">ATP:glutamine synthetase adenylyltransferase</fullName>
    </alternativeName>
    <alternativeName>
        <fullName evidence="7">ATase</fullName>
    </alternativeName>
    <domain>
        <recommendedName>
            <fullName evidence="7">Glutamine synthetase adenylyl-L-tyrosine phosphorylase</fullName>
            <ecNumber evidence="7">2.7.7.89</ecNumber>
        </recommendedName>
        <alternativeName>
            <fullName evidence="7">Adenylyl removase</fullName>
            <shortName evidence="7">AR</shortName>
            <shortName evidence="7">AT-N</shortName>
        </alternativeName>
    </domain>
    <domain>
        <recommendedName>
            <fullName evidence="7">Glutamine synthetase adenylyl transferase</fullName>
            <ecNumber evidence="7">2.7.7.42</ecNumber>
        </recommendedName>
        <alternativeName>
            <fullName evidence="7">Adenylyl transferase</fullName>
            <shortName evidence="7">AT</shortName>
            <shortName evidence="7">AT-C</shortName>
        </alternativeName>
    </domain>
</protein>
<dbReference type="OrthoDB" id="9759366at2"/>
<dbReference type="InterPro" id="IPR043519">
    <property type="entry name" value="NT_sf"/>
</dbReference>
<dbReference type="SUPFAM" id="SSF81593">
    <property type="entry name" value="Nucleotidyltransferase substrate binding subunit/domain"/>
    <property type="match status" value="2"/>
</dbReference>
<dbReference type="PANTHER" id="PTHR30621:SF0">
    <property type="entry name" value="BIFUNCTIONAL GLUTAMINE SYNTHETASE ADENYLYLTRANSFERASE_ADENYLYL-REMOVING ENZYME"/>
    <property type="match status" value="1"/>
</dbReference>
<evidence type="ECO:0000313" key="10">
    <source>
        <dbReference type="EMBL" id="PWG64907.1"/>
    </source>
</evidence>
<dbReference type="FunFam" id="3.30.460.10:FF:000009">
    <property type="entry name" value="Bifunctional glutamine synthetase adenylyltransferase/adenylyl-removing enzyme"/>
    <property type="match status" value="2"/>
</dbReference>
<dbReference type="CDD" id="cd05401">
    <property type="entry name" value="NT_GlnE_GlnD_like"/>
    <property type="match status" value="2"/>
</dbReference>
<dbReference type="GO" id="GO:0000820">
    <property type="term" value="P:regulation of glutamine family amino acid metabolic process"/>
    <property type="evidence" value="ECO:0007669"/>
    <property type="project" value="UniProtKB-UniRule"/>
</dbReference>
<dbReference type="AlphaFoldDB" id="A0A2U2N752"/>
<comment type="catalytic activity">
    <reaction evidence="7">
        <text>[glutamine synthetase]-L-tyrosine + ATP = [glutamine synthetase]-O(4)-(5'-adenylyl)-L-tyrosine + diphosphate</text>
        <dbReference type="Rhea" id="RHEA:18589"/>
        <dbReference type="Rhea" id="RHEA-COMP:10660"/>
        <dbReference type="Rhea" id="RHEA-COMP:10661"/>
        <dbReference type="ChEBI" id="CHEBI:30616"/>
        <dbReference type="ChEBI" id="CHEBI:33019"/>
        <dbReference type="ChEBI" id="CHEBI:46858"/>
        <dbReference type="ChEBI" id="CHEBI:83624"/>
        <dbReference type="EC" id="2.7.7.42"/>
    </reaction>
</comment>
<accession>A0A2U2N752</accession>
<dbReference type="Gene3D" id="3.30.460.10">
    <property type="entry name" value="Beta Polymerase, domain 2"/>
    <property type="match status" value="2"/>
</dbReference>
<dbReference type="GO" id="GO:0000287">
    <property type="term" value="F:magnesium ion binding"/>
    <property type="evidence" value="ECO:0007669"/>
    <property type="project" value="UniProtKB-UniRule"/>
</dbReference>
<reference evidence="10 11" key="1">
    <citation type="submission" date="2018-05" db="EMBL/GenBank/DDBJ databases">
        <title>Spiribacter halobius sp. nov., a moderately halophilic bacterium isolated from marine solar saltern.</title>
        <authorList>
            <person name="Zheng W.-S."/>
            <person name="Lu D.-C."/>
            <person name="Du Z.-J."/>
        </authorList>
    </citation>
    <scope>NUCLEOTIDE SEQUENCE [LARGE SCALE GENOMIC DNA]</scope>
    <source>
        <strain evidence="10 11">E85</strain>
    </source>
</reference>
<evidence type="ECO:0000256" key="2">
    <source>
        <dbReference type="ARBA" id="ARBA00022695"/>
    </source>
</evidence>
<comment type="similarity">
    <text evidence="7">Belongs to the GlnE family.</text>
</comment>
<gene>
    <name evidence="7" type="primary">glnE</name>
    <name evidence="10" type="ORF">DEM34_03685</name>
</gene>
<dbReference type="InterPro" id="IPR005190">
    <property type="entry name" value="GlnE_rpt_dom"/>
</dbReference>
<evidence type="ECO:0000256" key="4">
    <source>
        <dbReference type="ARBA" id="ARBA00022840"/>
    </source>
</evidence>
<dbReference type="Pfam" id="PF08335">
    <property type="entry name" value="GlnD_UR_UTase"/>
    <property type="match status" value="2"/>
</dbReference>
<evidence type="ECO:0000256" key="7">
    <source>
        <dbReference type="HAMAP-Rule" id="MF_00802"/>
    </source>
</evidence>
<sequence length="977" mass="109496">MDIDTLPKPVAQALAALPENLQAPVRTALERLPDDPGLPPDDAVAAELPRVWAMSEFVSRVCLRSPGLLPELVASSDLAADYGEQGHRDRLRARLADVADEAGLHRTLRRFREREMLRIAWRDLTGRAGLEEVLRDLSRLADCCLDEALEHLYAALCERWGTPRNADGEAQRLVVLGMGKLGGEELNFSSDIDLIFAYPDVGETDGERPRTNEEFFARLGRQLIAALDQQTADGQVFRVDMRLRPYGDSGPLAMSFPAMELYYQEQGREWERYALVKARVVAGDQAQGAELLKTLTPFVYRRYLDYGALESLREMKGMIAREVKRRGLADNIKLGRGGIREVEFIGQAFQLIRGGQAPELRERRLLPVLDYLAEHGQLPPRARDELAAAYRFLRRTENRIQAMHDRQGHDLPAAEPDRTRLVLAMGARDWSSFRAELDGWRRKVQGHFDQVFVAPQQEDDAESTDAPDLPDVWQGLLDEETADEVLAAEGFAEPARVRQRLLQFRDGHSVRALSAQGRTRLDRLMPMLLAAAAGADHPDATIERLLALLEGIVRRTAYLSLLNEHPMALSQLVRLAGGSPWIARFLALHPMLLDELLDPRTLYAPLGRQALERDLAERLEAVGADDLERQMEVLRHFKQSHVLRVAAADLGEAIPVMLVSDYLTDIAEVVLEAVLRLAWHHVRSRYGEPHREDGDPAGFAIVAYGKLGSFELGYGSDLDLVFLHDPVPAGAATDGDKPVEPAVFFARLAQRIIHMLSTPTPGGVLYEVDTRLRPSGKSGLLTTSLEAFADYQRRQAWTWEHQALVRARVVAGLERLAEGFREVRREILTQPRDRDELRESVRQMRERMRREKAARKPGLFDLKQERGGIADIEFVVQYGVLAGASDYPGLLRYTDNIRLLDELERGGVLAAEHTRVLADAYRAYRGRLHRLTLQEAPALVPEDEIAEARAAVTDVWERVMGGEAAGEPATDSKESRA</sequence>
<comment type="caution">
    <text evidence="10">The sequence shown here is derived from an EMBL/GenBank/DDBJ whole genome shotgun (WGS) entry which is preliminary data.</text>
</comment>
<dbReference type="RefSeq" id="WP_109676378.1">
    <property type="nucleotide sequence ID" value="NZ_CP086615.1"/>
</dbReference>
<organism evidence="10 11">
    <name type="scientific">Sediminicurvatus halobius</name>
    <dbReference type="NCBI Taxonomy" id="2182432"/>
    <lineage>
        <taxon>Bacteria</taxon>
        <taxon>Pseudomonadati</taxon>
        <taxon>Pseudomonadota</taxon>
        <taxon>Gammaproteobacteria</taxon>
        <taxon>Chromatiales</taxon>
        <taxon>Ectothiorhodospiraceae</taxon>
        <taxon>Sediminicurvatus</taxon>
    </lineage>
</organism>
<keyword evidence="11" id="KW-1185">Reference proteome</keyword>
<dbReference type="Gene3D" id="1.10.4050.10">
    <property type="entry name" value="Glutamine synthase adenylyltransferase GlnE"/>
    <property type="match status" value="1"/>
</dbReference>
<keyword evidence="6 7" id="KW-0511">Multifunctional enzyme</keyword>
<dbReference type="Gene3D" id="1.20.120.1510">
    <property type="match status" value="1"/>
</dbReference>
<keyword evidence="1 7" id="KW-0808">Transferase</keyword>
<comment type="cofactor">
    <cofactor evidence="7">
        <name>Mg(2+)</name>
        <dbReference type="ChEBI" id="CHEBI:18420"/>
    </cofactor>
</comment>
<evidence type="ECO:0000256" key="1">
    <source>
        <dbReference type="ARBA" id="ARBA00022679"/>
    </source>
</evidence>
<evidence type="ECO:0000313" key="11">
    <source>
        <dbReference type="Proteomes" id="UP000245474"/>
    </source>
</evidence>
<comment type="catalytic activity">
    <reaction evidence="7">
        <text>[glutamine synthetase]-O(4)-(5'-adenylyl)-L-tyrosine + phosphate = [glutamine synthetase]-L-tyrosine + ADP</text>
        <dbReference type="Rhea" id="RHEA:43716"/>
        <dbReference type="Rhea" id="RHEA-COMP:10660"/>
        <dbReference type="Rhea" id="RHEA-COMP:10661"/>
        <dbReference type="ChEBI" id="CHEBI:43474"/>
        <dbReference type="ChEBI" id="CHEBI:46858"/>
        <dbReference type="ChEBI" id="CHEBI:83624"/>
        <dbReference type="ChEBI" id="CHEBI:456216"/>
        <dbReference type="EC" id="2.7.7.89"/>
    </reaction>
</comment>
<dbReference type="GO" id="GO:0005829">
    <property type="term" value="C:cytosol"/>
    <property type="evidence" value="ECO:0007669"/>
    <property type="project" value="TreeGrafter"/>
</dbReference>
<feature type="domain" description="PII-uridylyltransferase/Glutamine-synthetase adenylyltransferase" evidence="9">
    <location>
        <begin position="842"/>
        <end position="934"/>
    </location>
</feature>